<dbReference type="InterPro" id="IPR005116">
    <property type="entry name" value="Transp-assoc_OB_typ1"/>
</dbReference>
<dbReference type="InterPro" id="IPR003593">
    <property type="entry name" value="AAA+_ATPase"/>
</dbReference>
<dbReference type="Gene3D" id="2.40.50.100">
    <property type="match status" value="1"/>
</dbReference>
<keyword evidence="13" id="KW-1185">Reference proteome</keyword>
<evidence type="ECO:0000256" key="5">
    <source>
        <dbReference type="ARBA" id="ARBA00022741"/>
    </source>
</evidence>
<dbReference type="PROSITE" id="PS51866">
    <property type="entry name" value="MOP"/>
    <property type="match status" value="1"/>
</dbReference>
<evidence type="ECO:0000256" key="8">
    <source>
        <dbReference type="ARBA" id="ARBA00023136"/>
    </source>
</evidence>
<dbReference type="InterPro" id="IPR008995">
    <property type="entry name" value="Mo/tungstate-bd_C_term_dom"/>
</dbReference>
<protein>
    <submittedName>
        <fullName evidence="12">Molybdenum ABC transporter ATP-binding protein ModC</fullName>
    </submittedName>
</protein>
<dbReference type="GO" id="GO:0005524">
    <property type="term" value="F:ATP binding"/>
    <property type="evidence" value="ECO:0007669"/>
    <property type="project" value="UniProtKB-KW"/>
</dbReference>
<feature type="domain" description="Mop" evidence="11">
    <location>
        <begin position="290"/>
        <end position="356"/>
    </location>
</feature>
<keyword evidence="7" id="KW-1278">Translocase</keyword>
<dbReference type="InterPro" id="IPR003439">
    <property type="entry name" value="ABC_transporter-like_ATP-bd"/>
</dbReference>
<organism evidence="12 13">
    <name type="scientific">Shewanella salipaludis</name>
    <dbReference type="NCBI Taxonomy" id="2723052"/>
    <lineage>
        <taxon>Bacteria</taxon>
        <taxon>Pseudomonadati</taxon>
        <taxon>Pseudomonadota</taxon>
        <taxon>Gammaproteobacteria</taxon>
        <taxon>Alteromonadales</taxon>
        <taxon>Shewanellaceae</taxon>
        <taxon>Shewanella</taxon>
    </lineage>
</organism>
<evidence type="ECO:0000259" key="11">
    <source>
        <dbReference type="PROSITE" id="PS51866"/>
    </source>
</evidence>
<dbReference type="Proteomes" id="UP000737113">
    <property type="component" value="Unassembled WGS sequence"/>
</dbReference>
<keyword evidence="3 9" id="KW-0500">Molybdenum</keyword>
<keyword evidence="2" id="KW-1003">Cell membrane</keyword>
<dbReference type="GO" id="GO:0015098">
    <property type="term" value="F:molybdate ion transmembrane transporter activity"/>
    <property type="evidence" value="ECO:0007669"/>
    <property type="project" value="InterPro"/>
</dbReference>
<proteinExistence type="predicted"/>
<dbReference type="PANTHER" id="PTHR43514:SF4">
    <property type="entry name" value="ABC TRANSPORTER I FAMILY MEMBER 10"/>
    <property type="match status" value="1"/>
</dbReference>
<dbReference type="FunFam" id="3.40.50.300:FF:000634">
    <property type="entry name" value="Molybdenum import ATP-binding protein ModC"/>
    <property type="match status" value="1"/>
</dbReference>
<dbReference type="AlphaFoldDB" id="A0A972G5U2"/>
<dbReference type="EMBL" id="JAAXYH010000004">
    <property type="protein sequence ID" value="NMH65010.1"/>
    <property type="molecule type" value="Genomic_DNA"/>
</dbReference>
<keyword evidence="1" id="KW-0813">Transport</keyword>
<dbReference type="GO" id="GO:0140359">
    <property type="term" value="F:ABC-type transporter activity"/>
    <property type="evidence" value="ECO:0007669"/>
    <property type="project" value="InterPro"/>
</dbReference>
<dbReference type="GO" id="GO:0016020">
    <property type="term" value="C:membrane"/>
    <property type="evidence" value="ECO:0007669"/>
    <property type="project" value="InterPro"/>
</dbReference>
<dbReference type="Pfam" id="PF03459">
    <property type="entry name" value="TOBE"/>
    <property type="match status" value="1"/>
</dbReference>
<evidence type="ECO:0000256" key="7">
    <source>
        <dbReference type="ARBA" id="ARBA00022967"/>
    </source>
</evidence>
<keyword evidence="6 12" id="KW-0067">ATP-binding</keyword>
<dbReference type="SUPFAM" id="SSF52540">
    <property type="entry name" value="P-loop containing nucleoside triphosphate hydrolases"/>
    <property type="match status" value="1"/>
</dbReference>
<keyword evidence="8" id="KW-0472">Membrane</keyword>
<dbReference type="RefSeq" id="WP_169563702.1">
    <property type="nucleotide sequence ID" value="NZ_JAAXYH010000004.1"/>
</dbReference>
<dbReference type="InterPro" id="IPR027417">
    <property type="entry name" value="P-loop_NTPase"/>
</dbReference>
<evidence type="ECO:0000256" key="1">
    <source>
        <dbReference type="ARBA" id="ARBA00022448"/>
    </source>
</evidence>
<feature type="domain" description="ABC transporter" evidence="10">
    <location>
        <begin position="1"/>
        <end position="229"/>
    </location>
</feature>
<dbReference type="SUPFAM" id="SSF50331">
    <property type="entry name" value="MOP-like"/>
    <property type="match status" value="1"/>
</dbReference>
<dbReference type="NCBIfam" id="NF008355">
    <property type="entry name" value="PRK11144.1"/>
    <property type="match status" value="1"/>
</dbReference>
<dbReference type="InterPro" id="IPR004606">
    <property type="entry name" value="Mop_domain"/>
</dbReference>
<evidence type="ECO:0000256" key="2">
    <source>
        <dbReference type="ARBA" id="ARBA00022475"/>
    </source>
</evidence>
<accession>A0A972G5U2</accession>
<keyword evidence="4" id="KW-0997">Cell inner membrane</keyword>
<sequence length="367" mass="40505">MLNIKLEKRLGDVCLKVDASLPLKGVTAVFGLSGAGKSSLINMLAGLVTPDSGSIALGQEWLFNSEQGINLAVEKRRTGYVFQDARLFPHYKVRGNLNYGNKDKDPVHFDRIVALLGLESLLERYPATLSGGEKQRVAMGRALLSRPRLLLLDEPLASLDAPRKRELLPYLQALAEHLAIPIIYVSHSLDEILQLADRLLVLERGQQVACGPLQQVWDSQALRPWVEAPAQGSLLLAEIGEVHPEYNMTRLRLGDNAELWVSGRLTNVGDSVRVRVHSQQVSVCLQRPEGSSIRNILAVTLAEIRQQDEDRVRLKLALAGTHLWANITPWARDELGLTVGQTLFAQIKGLSIGAEDIAPAHLLKRFS</sequence>
<dbReference type="SMART" id="SM00382">
    <property type="entry name" value="AAA"/>
    <property type="match status" value="1"/>
</dbReference>
<dbReference type="Gene3D" id="3.40.50.300">
    <property type="entry name" value="P-loop containing nucleotide triphosphate hydrolases"/>
    <property type="match status" value="1"/>
</dbReference>
<dbReference type="Pfam" id="PF00005">
    <property type="entry name" value="ABC_tran"/>
    <property type="match status" value="1"/>
</dbReference>
<dbReference type="PROSITE" id="PS50893">
    <property type="entry name" value="ABC_TRANSPORTER_2"/>
    <property type="match status" value="1"/>
</dbReference>
<evidence type="ECO:0000259" key="10">
    <source>
        <dbReference type="PROSITE" id="PS50893"/>
    </source>
</evidence>
<dbReference type="NCBIfam" id="TIGR02142">
    <property type="entry name" value="modC_ABC"/>
    <property type="match status" value="1"/>
</dbReference>
<dbReference type="GO" id="GO:0016887">
    <property type="term" value="F:ATP hydrolysis activity"/>
    <property type="evidence" value="ECO:0007669"/>
    <property type="project" value="InterPro"/>
</dbReference>
<evidence type="ECO:0000256" key="6">
    <source>
        <dbReference type="ARBA" id="ARBA00022840"/>
    </source>
</evidence>
<dbReference type="PANTHER" id="PTHR43514">
    <property type="entry name" value="ABC TRANSPORTER I FAMILY MEMBER 10"/>
    <property type="match status" value="1"/>
</dbReference>
<dbReference type="InterPro" id="IPR017871">
    <property type="entry name" value="ABC_transporter-like_CS"/>
</dbReference>
<evidence type="ECO:0000256" key="3">
    <source>
        <dbReference type="ARBA" id="ARBA00022505"/>
    </source>
</evidence>
<dbReference type="PROSITE" id="PS00211">
    <property type="entry name" value="ABC_TRANSPORTER_1"/>
    <property type="match status" value="1"/>
</dbReference>
<dbReference type="InterPro" id="IPR050334">
    <property type="entry name" value="Molybdenum_import_ModC"/>
</dbReference>
<gene>
    <name evidence="12" type="primary">modC</name>
    <name evidence="12" type="ORF">HC757_07470</name>
</gene>
<dbReference type="InterPro" id="IPR011868">
    <property type="entry name" value="ModC_ABC_ATP-bd"/>
</dbReference>
<evidence type="ECO:0000256" key="9">
    <source>
        <dbReference type="PROSITE-ProRule" id="PRU01213"/>
    </source>
</evidence>
<evidence type="ECO:0000313" key="13">
    <source>
        <dbReference type="Proteomes" id="UP000737113"/>
    </source>
</evidence>
<evidence type="ECO:0000256" key="4">
    <source>
        <dbReference type="ARBA" id="ARBA00022519"/>
    </source>
</evidence>
<reference evidence="12" key="1">
    <citation type="submission" date="2020-04" db="EMBL/GenBank/DDBJ databases">
        <title>Description of Shewanella salipaludis sp. nov., isolated from a salt marsh.</title>
        <authorList>
            <person name="Park S."/>
            <person name="Yoon J.-H."/>
        </authorList>
    </citation>
    <scope>NUCLEOTIDE SEQUENCE</scope>
    <source>
        <strain evidence="12">SHSM-M6</strain>
    </source>
</reference>
<keyword evidence="5" id="KW-0547">Nucleotide-binding</keyword>
<evidence type="ECO:0000313" key="12">
    <source>
        <dbReference type="EMBL" id="NMH65010.1"/>
    </source>
</evidence>
<comment type="caution">
    <text evidence="12">The sequence shown here is derived from an EMBL/GenBank/DDBJ whole genome shotgun (WGS) entry which is preliminary data.</text>
</comment>
<name>A0A972G5U2_9GAMM</name>